<keyword evidence="2" id="KW-1133">Transmembrane helix</keyword>
<feature type="region of interest" description="Disordered" evidence="1">
    <location>
        <begin position="174"/>
        <end position="204"/>
    </location>
</feature>
<protein>
    <recommendedName>
        <fullName evidence="5">Peptidase M10 metallopeptidase domain-containing protein</fullName>
    </recommendedName>
</protein>
<dbReference type="InterPro" id="IPR036439">
    <property type="entry name" value="Dockerin_dom_sf"/>
</dbReference>
<keyword evidence="2" id="KW-0472">Membrane</keyword>
<dbReference type="Gene3D" id="1.10.1330.10">
    <property type="entry name" value="Dockerin domain"/>
    <property type="match status" value="1"/>
</dbReference>
<organism evidence="3 4">
    <name type="scientific">Posidoniimonas polymericola</name>
    <dbReference type="NCBI Taxonomy" id="2528002"/>
    <lineage>
        <taxon>Bacteria</taxon>
        <taxon>Pseudomonadati</taxon>
        <taxon>Planctomycetota</taxon>
        <taxon>Planctomycetia</taxon>
        <taxon>Pirellulales</taxon>
        <taxon>Lacipirellulaceae</taxon>
        <taxon>Posidoniimonas</taxon>
    </lineage>
</organism>
<reference evidence="3 4" key="1">
    <citation type="submission" date="2019-02" db="EMBL/GenBank/DDBJ databases">
        <title>Deep-cultivation of Planctomycetes and their phenomic and genomic characterization uncovers novel biology.</title>
        <authorList>
            <person name="Wiegand S."/>
            <person name="Jogler M."/>
            <person name="Boedeker C."/>
            <person name="Pinto D."/>
            <person name="Vollmers J."/>
            <person name="Rivas-Marin E."/>
            <person name="Kohn T."/>
            <person name="Peeters S.H."/>
            <person name="Heuer A."/>
            <person name="Rast P."/>
            <person name="Oberbeckmann S."/>
            <person name="Bunk B."/>
            <person name="Jeske O."/>
            <person name="Meyerdierks A."/>
            <person name="Storesund J.E."/>
            <person name="Kallscheuer N."/>
            <person name="Luecker S."/>
            <person name="Lage O.M."/>
            <person name="Pohl T."/>
            <person name="Merkel B.J."/>
            <person name="Hornburger P."/>
            <person name="Mueller R.-W."/>
            <person name="Bruemmer F."/>
            <person name="Labrenz M."/>
            <person name="Spormann A.M."/>
            <person name="Op Den Camp H."/>
            <person name="Overmann J."/>
            <person name="Amann R."/>
            <person name="Jetten M.S.M."/>
            <person name="Mascher T."/>
            <person name="Medema M.H."/>
            <person name="Devos D.P."/>
            <person name="Kaster A.-K."/>
            <person name="Ovreas L."/>
            <person name="Rohde M."/>
            <person name="Galperin M.Y."/>
            <person name="Jogler C."/>
        </authorList>
    </citation>
    <scope>NUCLEOTIDE SEQUENCE [LARGE SCALE GENOMIC DNA]</scope>
    <source>
        <strain evidence="3 4">Pla123a</strain>
    </source>
</reference>
<sequence precursor="true">MACGVGGKRCVALQITLDFSIDAQNENWFDPLSPIGQVRRGLVESAAQFLSDIIVTDDWTAAATGSAPLTFTDIAAGVLYGVDGQPIAGVAETDGAGYSYSGASGVPTSNRTAAAANEYVVYVGAFAFDAGATASAKGGWFGGDRNPAGAAGQAFNSWGGRVYFNTNKTWYLGQNPGADPTDNYGIQDSSKNPTQDSSSDNWDWSTSSDSWKGFDLRSVDANASGKTDLYGTALHELLHALGATSSPIEQYVGVDSGGDFVGSNLVQEHGGPVPGDGGHFEQNLQSVVWGSDGIVSEALLDPNSTSGVRKYLTAVDAALLKDLGYDVLDTFAPAGLAGDYNLDGLVNAADYTLWRDQTGTGLLAADGNGDGEVDRLDYDFWSGRYGAASGTASSAAVPAPAAGWLMALGALALAYAGRVR</sequence>
<gene>
    <name evidence="3" type="ORF">Pla123a_19490</name>
</gene>
<keyword evidence="2" id="KW-0812">Transmembrane</keyword>
<feature type="compositionally biased region" description="Polar residues" evidence="1">
    <location>
        <begin position="184"/>
        <end position="195"/>
    </location>
</feature>
<accession>A0A5C5YQQ9</accession>
<dbReference type="AlphaFoldDB" id="A0A5C5YQQ9"/>
<proteinExistence type="predicted"/>
<name>A0A5C5YQQ9_9BACT</name>
<evidence type="ECO:0000313" key="3">
    <source>
        <dbReference type="EMBL" id="TWT77292.1"/>
    </source>
</evidence>
<dbReference type="EMBL" id="SJPO01000004">
    <property type="protein sequence ID" value="TWT77292.1"/>
    <property type="molecule type" value="Genomic_DNA"/>
</dbReference>
<dbReference type="GO" id="GO:0000272">
    <property type="term" value="P:polysaccharide catabolic process"/>
    <property type="evidence" value="ECO:0007669"/>
    <property type="project" value="InterPro"/>
</dbReference>
<comment type="caution">
    <text evidence="3">The sequence shown here is derived from an EMBL/GenBank/DDBJ whole genome shotgun (WGS) entry which is preliminary data.</text>
</comment>
<feature type="transmembrane region" description="Helical" evidence="2">
    <location>
        <begin position="401"/>
        <end position="417"/>
    </location>
</feature>
<evidence type="ECO:0000313" key="4">
    <source>
        <dbReference type="Proteomes" id="UP000318478"/>
    </source>
</evidence>
<dbReference type="SUPFAM" id="SSF63446">
    <property type="entry name" value="Type I dockerin domain"/>
    <property type="match status" value="1"/>
</dbReference>
<dbReference type="Proteomes" id="UP000318478">
    <property type="component" value="Unassembled WGS sequence"/>
</dbReference>
<evidence type="ECO:0000256" key="2">
    <source>
        <dbReference type="SAM" id="Phobius"/>
    </source>
</evidence>
<evidence type="ECO:0008006" key="5">
    <source>
        <dbReference type="Google" id="ProtNLM"/>
    </source>
</evidence>
<evidence type="ECO:0000256" key="1">
    <source>
        <dbReference type="SAM" id="MobiDB-lite"/>
    </source>
</evidence>
<keyword evidence="4" id="KW-1185">Reference proteome</keyword>